<dbReference type="InterPro" id="IPR011152">
    <property type="entry name" value="Pesterase_MJ0912"/>
</dbReference>
<keyword evidence="2" id="KW-1185">Reference proteome</keyword>
<sequence>MGNWEASYNEVMDKSQIDLSDPGDVYFLMLARYDYQRFSKERNDQLRALPMTARKHVLDRVFALSHNLPNKNFGHELLATADQKNFDQIVTDPTVDAALFAHIHMPLWRYTSSGQLVLNPGSVGQTWFTRPHFLRNRDASYLLLTVTEKGIVDFDFRRIPFDIDKELAFARANDYPYVDLYQKLLTTGYASTHDQELLAKVNQERGYKKLAAEFVHNLP</sequence>
<evidence type="ECO:0000313" key="1">
    <source>
        <dbReference type="EMBL" id="EHN59761.1"/>
    </source>
</evidence>
<dbReference type="HOGENOM" id="CLU_074761_0_2_9"/>
<dbReference type="Gene3D" id="3.60.21.10">
    <property type="match status" value="1"/>
</dbReference>
<dbReference type="PIRSF" id="PIRSF000883">
    <property type="entry name" value="Pesterase_MJ0912"/>
    <property type="match status" value="1"/>
</dbReference>
<dbReference type="InterPro" id="IPR029052">
    <property type="entry name" value="Metallo-depent_PP-like"/>
</dbReference>
<dbReference type="AlphaFoldDB" id="G9WHB6"/>
<comment type="caution">
    <text evidence="1">The sequence shown here is derived from an EMBL/GenBank/DDBJ whole genome shotgun (WGS) entry which is preliminary data.</text>
</comment>
<accession>G9WHB6</accession>
<dbReference type="EMBL" id="AFVZ01000001">
    <property type="protein sequence ID" value="EHN59761.1"/>
    <property type="molecule type" value="Genomic_DNA"/>
</dbReference>
<protein>
    <submittedName>
        <fullName evidence="1">Serine/threonine protein phosphatase, Diadenosine tetraphosphatase family</fullName>
    </submittedName>
</protein>
<reference evidence="1 2" key="1">
    <citation type="journal article" date="2012" name="PLoS ONE">
        <title>Functional divergence in the genus oenococcus as predicted by genome sequencing of the newly-described species, Oenococcus kitaharae.</title>
        <authorList>
            <person name="Borneman A.R."/>
            <person name="McCarthy J.M."/>
            <person name="Chambers P.J."/>
            <person name="Bartowsky E.J."/>
        </authorList>
    </citation>
    <scope>NUCLEOTIDE SEQUENCE [LARGE SCALE GENOMIC DNA]</scope>
    <source>
        <strain evidence="2">DSM17330</strain>
    </source>
</reference>
<dbReference type="SUPFAM" id="SSF56300">
    <property type="entry name" value="Metallo-dependent phosphatases"/>
    <property type="match status" value="1"/>
</dbReference>
<gene>
    <name evidence="1" type="ORF">OKIT_1686</name>
</gene>
<dbReference type="Proteomes" id="UP000004959">
    <property type="component" value="Chromosome"/>
</dbReference>
<evidence type="ECO:0000313" key="2">
    <source>
        <dbReference type="Proteomes" id="UP000004959"/>
    </source>
</evidence>
<organism evidence="1 2">
    <name type="scientific">Oenococcus kitaharae DSM 17330</name>
    <dbReference type="NCBI Taxonomy" id="1045004"/>
    <lineage>
        <taxon>Bacteria</taxon>
        <taxon>Bacillati</taxon>
        <taxon>Bacillota</taxon>
        <taxon>Bacilli</taxon>
        <taxon>Lactobacillales</taxon>
        <taxon>Lactobacillaceae</taxon>
        <taxon>Oenococcus</taxon>
    </lineage>
</organism>
<name>G9WHB6_9LACO</name>
<dbReference type="RefSeq" id="WP_007746869.1">
    <property type="nucleotide sequence ID" value="NZ_CM001398.1"/>
</dbReference>
<proteinExistence type="predicted"/>
<dbReference type="PATRIC" id="fig|1045004.4.peg.1656"/>
<dbReference type="eggNOG" id="COG0639">
    <property type="taxonomic scope" value="Bacteria"/>
</dbReference>